<dbReference type="SUPFAM" id="SSF53706">
    <property type="entry name" value="Formate dehydrogenase/DMSO reductase, domains 1-3"/>
    <property type="match status" value="1"/>
</dbReference>
<gene>
    <name evidence="1" type="ORF">BG61_08925</name>
</gene>
<evidence type="ECO:0000313" key="1">
    <source>
        <dbReference type="EMBL" id="KDR42457.1"/>
    </source>
</evidence>
<dbReference type="AlphaFoldDB" id="A0A069PPS5"/>
<organism evidence="1 2">
    <name type="scientific">Caballeronia glathei</name>
    <dbReference type="NCBI Taxonomy" id="60547"/>
    <lineage>
        <taxon>Bacteria</taxon>
        <taxon>Pseudomonadati</taxon>
        <taxon>Pseudomonadota</taxon>
        <taxon>Betaproteobacteria</taxon>
        <taxon>Burkholderiales</taxon>
        <taxon>Burkholderiaceae</taxon>
        <taxon>Caballeronia</taxon>
    </lineage>
</organism>
<comment type="caution">
    <text evidence="1">The sequence shown here is derived from an EMBL/GenBank/DDBJ whole genome shotgun (WGS) entry which is preliminary data.</text>
</comment>
<dbReference type="Gene3D" id="3.40.50.1220">
    <property type="entry name" value="TPP-binding domain"/>
    <property type="match status" value="1"/>
</dbReference>
<keyword evidence="2" id="KW-1185">Reference proteome</keyword>
<proteinExistence type="predicted"/>
<dbReference type="Proteomes" id="UP000027466">
    <property type="component" value="Unassembled WGS sequence"/>
</dbReference>
<sequence>MNSTLSSPPWTCPFCALLCDRFGVDAGETLKPAGTTCPRATRALAQFGSVPSQATPLVNGQPVADDAALDAAARWLRASRQPLFGGMATDVAGTRSLYRLANACGAIVDHAHGRALMHGLTALQDRGAFTTTLAEIRTRADLIVCVGSSAPSTRHPEFFARCGVGERASLQREIVFVGGGIDPALSGTASDGVSTRAIPLQGDLYDTIAALNTSLSARPPRGLHPELAALVRRMLEARYTAIIWTPADLPGEHATLLVEGIDRLLKTLNRTTRAGGLALGGDDGGATVNQTLTWLSGLPLRTGVHPGGLAHEPHRYDTARLLADEAVDALLWIASFTADLRPPETAVPLIVLGHPGLAAACTDRSGPTVFIPVSTPGIGSAGHMFRADGGVVLPLAPVYADSLPAVTNVAASLASRLAEVAA</sequence>
<evidence type="ECO:0000313" key="2">
    <source>
        <dbReference type="Proteomes" id="UP000027466"/>
    </source>
</evidence>
<dbReference type="EMBL" id="JFHC01000016">
    <property type="protein sequence ID" value="KDR42457.1"/>
    <property type="molecule type" value="Genomic_DNA"/>
</dbReference>
<reference evidence="1 2" key="1">
    <citation type="submission" date="2014-03" db="EMBL/GenBank/DDBJ databases">
        <title>Draft Genome Sequences of Four Burkholderia Strains.</title>
        <authorList>
            <person name="Liu X.Y."/>
            <person name="Li C.X."/>
            <person name="Xu J.H."/>
        </authorList>
    </citation>
    <scope>NUCLEOTIDE SEQUENCE [LARGE SCALE GENOMIC DNA]</scope>
    <source>
        <strain evidence="1 2">DSM 50014</strain>
    </source>
</reference>
<dbReference type="RefSeq" id="WP_035937868.1">
    <property type="nucleotide sequence ID" value="NZ_CADFFX010000022.1"/>
</dbReference>
<name>A0A069PPS5_9BURK</name>
<accession>A0A069PPS5</accession>
<protein>
    <submittedName>
        <fullName evidence="1">Formylmethanofuran dehydrogenase</fullName>
    </submittedName>
</protein>
<dbReference type="STRING" id="60547.GCA_000751215_05477"/>